<dbReference type="RefSeq" id="WP_269561037.1">
    <property type="nucleotide sequence ID" value="NZ_CP114767.1"/>
</dbReference>
<keyword evidence="2" id="KW-1185">Reference proteome</keyword>
<sequence>MSQNPDIIRQELEVANKWLDISIERFVANMRKLKIVDTGTLLDSFKKQVVGSSEGRLQLQLSYALYGKFVDMGVGRGMGQGVRRGDDGYDRIRQSRGRLKRYNRKKRNWYSREMGYQMKRLSELMSELHGMLLISATSDALPSEDVTLTF</sequence>
<gene>
    <name evidence="1" type="ORF">O3303_05350</name>
</gene>
<dbReference type="EMBL" id="CP114767">
    <property type="protein sequence ID" value="WBA42990.1"/>
    <property type="molecule type" value="Genomic_DNA"/>
</dbReference>
<accession>A0ABY7LW75</accession>
<evidence type="ECO:0000313" key="1">
    <source>
        <dbReference type="EMBL" id="WBA42990.1"/>
    </source>
</evidence>
<reference evidence="1 2" key="1">
    <citation type="submission" date="2022-12" db="EMBL/GenBank/DDBJ databases">
        <title>Hymenobacter canadensis sp. nov. isolated from lake water of the Cambridge Bay, Canada.</title>
        <authorList>
            <person name="Kim W.H."/>
            <person name="Lee Y.M."/>
        </authorList>
    </citation>
    <scope>NUCLEOTIDE SEQUENCE [LARGE SCALE GENOMIC DNA]</scope>
    <source>
        <strain evidence="1 2">PAMC 29467</strain>
    </source>
</reference>
<name>A0ABY7LW75_9BACT</name>
<dbReference type="Proteomes" id="UP001211005">
    <property type="component" value="Chromosome"/>
</dbReference>
<evidence type="ECO:0000313" key="2">
    <source>
        <dbReference type="Proteomes" id="UP001211005"/>
    </source>
</evidence>
<organism evidence="1 2">
    <name type="scientific">Hymenobacter canadensis</name>
    <dbReference type="NCBI Taxonomy" id="2999067"/>
    <lineage>
        <taxon>Bacteria</taxon>
        <taxon>Pseudomonadati</taxon>
        <taxon>Bacteroidota</taxon>
        <taxon>Cytophagia</taxon>
        <taxon>Cytophagales</taxon>
        <taxon>Hymenobacteraceae</taxon>
        <taxon>Hymenobacter</taxon>
    </lineage>
</organism>
<protein>
    <submittedName>
        <fullName evidence="1">Uncharacterized protein</fullName>
    </submittedName>
</protein>
<proteinExistence type="predicted"/>